<reference evidence="2" key="2">
    <citation type="journal article" date="2008" name="Nucleic Acids Res.">
        <title>The rice annotation project database (RAP-DB): 2008 update.</title>
        <authorList>
            <consortium name="The rice annotation project (RAP)"/>
        </authorList>
    </citation>
    <scope>GENOME REANNOTATION</scope>
    <source>
        <strain evidence="2">cv. Nipponbare</strain>
    </source>
</reference>
<evidence type="ECO:0000313" key="1">
    <source>
        <dbReference type="EMBL" id="BAC84494.1"/>
    </source>
</evidence>
<sequence length="67" mass="7548">MEISHVGRPPSFHDKAFPKLTQVYHMPTRGVPDQQQILSLKATVDTRAECTISEAQLGGYKGTWYDN</sequence>
<accession>Q6YVV3</accession>
<gene>
    <name evidence="1" type="primary">P0696F12.13</name>
</gene>
<reference evidence="2" key="1">
    <citation type="journal article" date="2005" name="Nature">
        <title>The map-based sequence of the rice genome.</title>
        <authorList>
            <consortium name="International rice genome sequencing project (IRGSP)"/>
            <person name="Matsumoto T."/>
            <person name="Wu J."/>
            <person name="Kanamori H."/>
            <person name="Katayose Y."/>
            <person name="Fujisawa M."/>
            <person name="Namiki N."/>
            <person name="Mizuno H."/>
            <person name="Yamamoto K."/>
            <person name="Antonio B.A."/>
            <person name="Baba T."/>
            <person name="Sakata K."/>
            <person name="Nagamura Y."/>
            <person name="Aoki H."/>
            <person name="Arikawa K."/>
            <person name="Arita K."/>
            <person name="Bito T."/>
            <person name="Chiden Y."/>
            <person name="Fujitsuka N."/>
            <person name="Fukunaka R."/>
            <person name="Hamada M."/>
            <person name="Harada C."/>
            <person name="Hayashi A."/>
            <person name="Hijishita S."/>
            <person name="Honda M."/>
            <person name="Hosokawa S."/>
            <person name="Ichikawa Y."/>
            <person name="Idonuma A."/>
            <person name="Iijima M."/>
            <person name="Ikeda M."/>
            <person name="Ikeno M."/>
            <person name="Ito K."/>
            <person name="Ito S."/>
            <person name="Ito T."/>
            <person name="Ito Y."/>
            <person name="Ito Y."/>
            <person name="Iwabuchi A."/>
            <person name="Kamiya K."/>
            <person name="Karasawa W."/>
            <person name="Kurita K."/>
            <person name="Katagiri S."/>
            <person name="Kikuta A."/>
            <person name="Kobayashi H."/>
            <person name="Kobayashi N."/>
            <person name="Machita K."/>
            <person name="Maehara T."/>
            <person name="Masukawa M."/>
            <person name="Mizubayashi T."/>
            <person name="Mukai Y."/>
            <person name="Nagasaki H."/>
            <person name="Nagata Y."/>
            <person name="Naito S."/>
            <person name="Nakashima M."/>
            <person name="Nakama Y."/>
            <person name="Nakamichi Y."/>
            <person name="Nakamura M."/>
            <person name="Meguro A."/>
            <person name="Negishi M."/>
            <person name="Ohta I."/>
            <person name="Ohta T."/>
            <person name="Okamoto M."/>
            <person name="Ono N."/>
            <person name="Saji S."/>
            <person name="Sakaguchi M."/>
            <person name="Sakai K."/>
            <person name="Shibata M."/>
            <person name="Shimokawa T."/>
            <person name="Song J."/>
            <person name="Takazaki Y."/>
            <person name="Terasawa K."/>
            <person name="Tsugane M."/>
            <person name="Tsuji K."/>
            <person name="Ueda S."/>
            <person name="Waki K."/>
            <person name="Yamagata H."/>
            <person name="Yamamoto M."/>
            <person name="Yamamoto S."/>
            <person name="Yamane H."/>
            <person name="Yoshiki S."/>
            <person name="Yoshihara R."/>
            <person name="Yukawa K."/>
            <person name="Zhong H."/>
            <person name="Yano M."/>
            <person name="Yuan Q."/>
            <person name="Ouyang S."/>
            <person name="Liu J."/>
            <person name="Jones K.M."/>
            <person name="Gansberger K."/>
            <person name="Moffat K."/>
            <person name="Hill J."/>
            <person name="Bera J."/>
            <person name="Fadrosh D."/>
            <person name="Jin S."/>
            <person name="Johri S."/>
            <person name="Kim M."/>
            <person name="Overton L."/>
            <person name="Reardon M."/>
            <person name="Tsitrin T."/>
            <person name="Vuong H."/>
            <person name="Weaver B."/>
            <person name="Ciecko A."/>
            <person name="Tallon L."/>
            <person name="Jackson J."/>
            <person name="Pai G."/>
            <person name="Aken S.V."/>
            <person name="Utterback T."/>
            <person name="Reidmuller S."/>
            <person name="Feldblyum T."/>
            <person name="Hsiao J."/>
            <person name="Zismann V."/>
            <person name="Iobst S."/>
            <person name="de Vazeille A.R."/>
            <person name="Buell C.R."/>
            <person name="Ying K."/>
            <person name="Li Y."/>
            <person name="Lu T."/>
            <person name="Huang Y."/>
            <person name="Zhao Q."/>
            <person name="Feng Q."/>
            <person name="Zhang L."/>
            <person name="Zhu J."/>
            <person name="Weng Q."/>
            <person name="Mu J."/>
            <person name="Lu Y."/>
            <person name="Fan D."/>
            <person name="Liu Y."/>
            <person name="Guan J."/>
            <person name="Zhang Y."/>
            <person name="Yu S."/>
            <person name="Liu X."/>
            <person name="Zhang Y."/>
            <person name="Hong G."/>
            <person name="Han B."/>
            <person name="Choisne N."/>
            <person name="Demange N."/>
            <person name="Orjeda G."/>
            <person name="Samain S."/>
            <person name="Cattolico L."/>
            <person name="Pelletier E."/>
            <person name="Couloux A."/>
            <person name="Segurens B."/>
            <person name="Wincker P."/>
            <person name="D'Hont A."/>
            <person name="Scarpelli C."/>
            <person name="Weissenbach J."/>
            <person name="Salanoubat M."/>
            <person name="Quetier F."/>
            <person name="Yu Y."/>
            <person name="Kim H.R."/>
            <person name="Rambo T."/>
            <person name="Currie J."/>
            <person name="Collura K."/>
            <person name="Luo M."/>
            <person name="Yang T."/>
            <person name="Ammiraju J.S.S."/>
            <person name="Engler F."/>
            <person name="Soderlund C."/>
            <person name="Wing R.A."/>
            <person name="Palmer L.E."/>
            <person name="de la Bastide M."/>
            <person name="Spiegel L."/>
            <person name="Nascimento L."/>
            <person name="Zutavern T."/>
            <person name="O'Shaughnessy A."/>
            <person name="Dike S."/>
            <person name="Dedhia N."/>
            <person name="Preston R."/>
            <person name="Balija V."/>
            <person name="McCombie W.R."/>
            <person name="Chow T."/>
            <person name="Chen H."/>
            <person name="Chung M."/>
            <person name="Chen C."/>
            <person name="Shaw J."/>
            <person name="Wu H."/>
            <person name="Hsiao K."/>
            <person name="Chao Y."/>
            <person name="Chu M."/>
            <person name="Cheng C."/>
            <person name="Hour A."/>
            <person name="Lee P."/>
            <person name="Lin S."/>
            <person name="Lin Y."/>
            <person name="Liou J."/>
            <person name="Liu S."/>
            <person name="Hsing Y."/>
            <person name="Raghuvanshi S."/>
            <person name="Mohanty A."/>
            <person name="Bharti A.K."/>
            <person name="Gaur A."/>
            <person name="Gupta V."/>
            <person name="Kumar D."/>
            <person name="Ravi V."/>
            <person name="Vij S."/>
            <person name="Kapur A."/>
            <person name="Khurana P."/>
            <person name="Khurana P."/>
            <person name="Khurana J.P."/>
            <person name="Tyagi A.K."/>
            <person name="Gaikwad K."/>
            <person name="Singh A."/>
            <person name="Dalal V."/>
            <person name="Srivastava S."/>
            <person name="Dixit A."/>
            <person name="Pal A.K."/>
            <person name="Ghazi I.A."/>
            <person name="Yadav M."/>
            <person name="Pandit A."/>
            <person name="Bhargava A."/>
            <person name="Sureshbabu K."/>
            <person name="Batra K."/>
            <person name="Sharma T.R."/>
            <person name="Mohapatra T."/>
            <person name="Singh N.K."/>
            <person name="Messing J."/>
            <person name="Nelson A.B."/>
            <person name="Fuks G."/>
            <person name="Kavchok S."/>
            <person name="Keizer G."/>
            <person name="Linton E."/>
            <person name="Llaca V."/>
            <person name="Song R."/>
            <person name="Tanyolac B."/>
            <person name="Young S."/>
            <person name="Ho-Il K."/>
            <person name="Hahn J.H."/>
            <person name="Sangsakoo G."/>
            <person name="Vanavichit A."/>
            <person name="de Mattos Luiz.A.T."/>
            <person name="Zimmer P.D."/>
            <person name="Malone G."/>
            <person name="Dellagostin O."/>
            <person name="de Oliveira A.C."/>
            <person name="Bevan M."/>
            <person name="Bancroft I."/>
            <person name="Minx P."/>
            <person name="Cordum H."/>
            <person name="Wilson R."/>
            <person name="Cheng Z."/>
            <person name="Jin W."/>
            <person name="Jiang J."/>
            <person name="Leong S.A."/>
            <person name="Iwama H."/>
            <person name="Gojobori T."/>
            <person name="Itoh T."/>
            <person name="Niimura Y."/>
            <person name="Fujii Y."/>
            <person name="Habara T."/>
            <person name="Sakai H."/>
            <person name="Sato Y."/>
            <person name="Wilson G."/>
            <person name="Kumar K."/>
            <person name="McCouch S."/>
            <person name="Juretic N."/>
            <person name="Hoen D."/>
            <person name="Wright S."/>
            <person name="Bruskiewich R."/>
            <person name="Bureau T."/>
            <person name="Miyao A."/>
            <person name="Hirochika H."/>
            <person name="Nishikawa T."/>
            <person name="Kadowaki K."/>
            <person name="Sugiura M."/>
            <person name="Burr B."/>
            <person name="Sasaki T."/>
        </authorList>
    </citation>
    <scope>NUCLEOTIDE SEQUENCE [LARGE SCALE GENOMIC DNA]</scope>
    <source>
        <strain evidence="2">cv. Nipponbare</strain>
    </source>
</reference>
<evidence type="ECO:0000313" key="2">
    <source>
        <dbReference type="Proteomes" id="UP000000763"/>
    </source>
</evidence>
<proteinExistence type="predicted"/>
<dbReference type="EMBL" id="AP005810">
    <property type="protein sequence ID" value="BAC84494.1"/>
    <property type="molecule type" value="Genomic_DNA"/>
</dbReference>
<dbReference type="AlphaFoldDB" id="Q6YVV3"/>
<organism evidence="1 2">
    <name type="scientific">Oryza sativa subsp. japonica</name>
    <name type="common">Rice</name>
    <dbReference type="NCBI Taxonomy" id="39947"/>
    <lineage>
        <taxon>Eukaryota</taxon>
        <taxon>Viridiplantae</taxon>
        <taxon>Streptophyta</taxon>
        <taxon>Embryophyta</taxon>
        <taxon>Tracheophyta</taxon>
        <taxon>Spermatophyta</taxon>
        <taxon>Magnoliopsida</taxon>
        <taxon>Liliopsida</taxon>
        <taxon>Poales</taxon>
        <taxon>Poaceae</taxon>
        <taxon>BOP clade</taxon>
        <taxon>Oryzoideae</taxon>
        <taxon>Oryzeae</taxon>
        <taxon>Oryzinae</taxon>
        <taxon>Oryza</taxon>
        <taxon>Oryza sativa</taxon>
    </lineage>
</organism>
<dbReference type="Proteomes" id="UP000000763">
    <property type="component" value="Chromosome 7"/>
</dbReference>
<protein>
    <submittedName>
        <fullName evidence="1">Uncharacterized protein</fullName>
    </submittedName>
</protein>
<name>Q6YVV3_ORYSJ</name>